<name>A0A0G0X0L2_9BACT</name>
<sequence length="228" mass="24091">MPDKEEAATRHRMVVEEIDIPENTPKVVESDPPEKPQPDILDEGVKVSSQEVVEKGSMLGLRSDDVDPQIKKEQSPVFWILIPGLFILGAILGGVFFYQKGVNSTGTSATPTPVASSVPVTTPSPTPAAKIDVSKFDVAIFNGSGIAGEAGKVKTLLTAADFNVVSTANAATYDYKETIIKAKSTVDASVIQKVKDALSKNYVIGDNQTLAASSTTDIQIVVGSSKAE</sequence>
<keyword evidence="2" id="KW-0472">Membrane</keyword>
<feature type="region of interest" description="Disordered" evidence="1">
    <location>
        <begin position="19"/>
        <end position="44"/>
    </location>
</feature>
<dbReference type="EMBL" id="LCAL01000018">
    <property type="protein sequence ID" value="KKR90130.1"/>
    <property type="molecule type" value="Genomic_DNA"/>
</dbReference>
<evidence type="ECO:0000256" key="2">
    <source>
        <dbReference type="SAM" id="Phobius"/>
    </source>
</evidence>
<dbReference type="Proteomes" id="UP000034275">
    <property type="component" value="Unassembled WGS sequence"/>
</dbReference>
<comment type="caution">
    <text evidence="4">The sequence shown here is derived from an EMBL/GenBank/DDBJ whole genome shotgun (WGS) entry which is preliminary data.</text>
</comment>
<accession>A0A0G0X0L2</accession>
<gene>
    <name evidence="4" type="ORF">UU39_C0018G0003</name>
</gene>
<evidence type="ECO:0000259" key="3">
    <source>
        <dbReference type="Pfam" id="PF13399"/>
    </source>
</evidence>
<feature type="transmembrane region" description="Helical" evidence="2">
    <location>
        <begin position="77"/>
        <end position="98"/>
    </location>
</feature>
<evidence type="ECO:0000256" key="1">
    <source>
        <dbReference type="SAM" id="MobiDB-lite"/>
    </source>
</evidence>
<dbReference type="Pfam" id="PF13399">
    <property type="entry name" value="LytR_C"/>
    <property type="match status" value="1"/>
</dbReference>
<feature type="compositionally biased region" description="Basic and acidic residues" evidence="1">
    <location>
        <begin position="28"/>
        <end position="37"/>
    </location>
</feature>
<feature type="domain" description="LytR/CpsA/Psr regulator C-terminal" evidence="3">
    <location>
        <begin position="137"/>
        <end position="224"/>
    </location>
</feature>
<keyword evidence="2" id="KW-1133">Transmembrane helix</keyword>
<dbReference type="PATRIC" id="fig|1618593.3.peg.352"/>
<evidence type="ECO:0000313" key="5">
    <source>
        <dbReference type="Proteomes" id="UP000034275"/>
    </source>
</evidence>
<dbReference type="AlphaFoldDB" id="A0A0G0X0L2"/>
<dbReference type="InterPro" id="IPR027381">
    <property type="entry name" value="LytR/CpsA/Psr_C"/>
</dbReference>
<organism evidence="4 5">
    <name type="scientific">Candidatus Woesebacteria bacterium GW2011_GWD1_41_12</name>
    <dbReference type="NCBI Taxonomy" id="1618593"/>
    <lineage>
        <taxon>Bacteria</taxon>
        <taxon>Candidatus Woeseibacteriota</taxon>
    </lineage>
</organism>
<reference evidence="4 5" key="1">
    <citation type="journal article" date="2015" name="Nature">
        <title>rRNA introns, odd ribosomes, and small enigmatic genomes across a large radiation of phyla.</title>
        <authorList>
            <person name="Brown C.T."/>
            <person name="Hug L.A."/>
            <person name="Thomas B.C."/>
            <person name="Sharon I."/>
            <person name="Castelle C.J."/>
            <person name="Singh A."/>
            <person name="Wilkins M.J."/>
            <person name="Williams K.H."/>
            <person name="Banfield J.F."/>
        </authorList>
    </citation>
    <scope>NUCLEOTIDE SEQUENCE [LARGE SCALE GENOMIC DNA]</scope>
</reference>
<dbReference type="Gene3D" id="3.30.70.2390">
    <property type="match status" value="1"/>
</dbReference>
<proteinExistence type="predicted"/>
<keyword evidence="2" id="KW-0812">Transmembrane</keyword>
<evidence type="ECO:0000313" key="4">
    <source>
        <dbReference type="EMBL" id="KKR90130.1"/>
    </source>
</evidence>
<protein>
    <submittedName>
        <fullName evidence="4">Transcriptional regulator</fullName>
    </submittedName>
</protein>